<evidence type="ECO:0000259" key="4">
    <source>
        <dbReference type="Pfam" id="PF25876"/>
    </source>
</evidence>
<keyword evidence="3" id="KW-0175">Coiled coil</keyword>
<dbReference type="InterPro" id="IPR058626">
    <property type="entry name" value="MdtA-like_b-barrel"/>
</dbReference>
<evidence type="ECO:0000259" key="6">
    <source>
        <dbReference type="Pfam" id="PF25944"/>
    </source>
</evidence>
<proteinExistence type="inferred from homology"/>
<dbReference type="EMBL" id="JAWCUA010000007">
    <property type="protein sequence ID" value="MDU0112695.1"/>
    <property type="molecule type" value="Genomic_DNA"/>
</dbReference>
<gene>
    <name evidence="7" type="ORF">RT723_06695</name>
</gene>
<evidence type="ECO:0000256" key="1">
    <source>
        <dbReference type="ARBA" id="ARBA00004519"/>
    </source>
</evidence>
<evidence type="ECO:0000313" key="7">
    <source>
        <dbReference type="EMBL" id="MDU0112695.1"/>
    </source>
</evidence>
<comment type="caution">
    <text evidence="7">The sequence shown here is derived from an EMBL/GenBank/DDBJ whole genome shotgun (WGS) entry which is preliminary data.</text>
</comment>
<reference evidence="7 8" key="1">
    <citation type="submission" date="2023-10" db="EMBL/GenBank/DDBJ databases">
        <title>Psychrosphaera aquimaarina strain SW33 isolated from seawater.</title>
        <authorList>
            <person name="Bayburt H."/>
            <person name="Kim J.M."/>
            <person name="Choi B.J."/>
            <person name="Jeon C.O."/>
        </authorList>
    </citation>
    <scope>NUCLEOTIDE SEQUENCE [LARGE SCALE GENOMIC DNA]</scope>
    <source>
        <strain evidence="7 8">KCTC 52743</strain>
    </source>
</reference>
<dbReference type="PANTHER" id="PTHR30158">
    <property type="entry name" value="ACRA/E-RELATED COMPONENT OF DRUG EFFLUX TRANSPORTER"/>
    <property type="match status" value="1"/>
</dbReference>
<dbReference type="InterPro" id="IPR058625">
    <property type="entry name" value="MdtA-like_BSH"/>
</dbReference>
<evidence type="ECO:0000256" key="2">
    <source>
        <dbReference type="ARBA" id="ARBA00009477"/>
    </source>
</evidence>
<evidence type="ECO:0000313" key="8">
    <source>
        <dbReference type="Proteomes" id="UP001257914"/>
    </source>
</evidence>
<dbReference type="Gene3D" id="2.40.30.170">
    <property type="match status" value="1"/>
</dbReference>
<dbReference type="Proteomes" id="UP001257914">
    <property type="component" value="Unassembled WGS sequence"/>
</dbReference>
<feature type="coiled-coil region" evidence="3">
    <location>
        <begin position="109"/>
        <end position="181"/>
    </location>
</feature>
<evidence type="ECO:0000256" key="3">
    <source>
        <dbReference type="SAM" id="Coils"/>
    </source>
</evidence>
<dbReference type="InterPro" id="IPR058624">
    <property type="entry name" value="MdtA-like_HH"/>
</dbReference>
<dbReference type="Pfam" id="PF25876">
    <property type="entry name" value="HH_MFP_RND"/>
    <property type="match status" value="1"/>
</dbReference>
<sequence>MPIKNHTVLTPLKLAVLGAFSTFIIGCGEAPASGGHGGMPPASVSVMSATTQDVAFNIELPATLSGSKEIEVRARVGGILTSRNFDEGQPVSKGQSLFTIDIEPYKLAVARANAVLQSAKATLSKAKKDVARLSELKDNKSISQSDFDNAQASVEIATAELNKANIELEQAKLNLDYAQVQSPVNGVMGREFVSEGTFITGPEVLLSQITQLDPIRLRFGLSEREQLAMRTDQAAGTLTLPEDGHWKASIKLQDGSQYPHTGLVNFSDIRINQSTGTSELQAVVANPEFSLRPGQFVRVILSGAVRKNAYLVPQRAVLDNGTGKFVYLATPNDKGMTVALPAPVKVGEWVQQEVDGVVNNYWVIRSGLKQNDQVIVDGMARIFFPGMPVAIADNSQAQ</sequence>
<dbReference type="Gene3D" id="1.10.287.470">
    <property type="entry name" value="Helix hairpin bin"/>
    <property type="match status" value="1"/>
</dbReference>
<comment type="subcellular location">
    <subcellularLocation>
        <location evidence="1">Cell inner membrane</location>
        <topology evidence="1">Lipid-anchor</topology>
    </subcellularLocation>
</comment>
<dbReference type="NCBIfam" id="TIGR01730">
    <property type="entry name" value="RND_mfp"/>
    <property type="match status" value="1"/>
</dbReference>
<dbReference type="SUPFAM" id="SSF111369">
    <property type="entry name" value="HlyD-like secretion proteins"/>
    <property type="match status" value="1"/>
</dbReference>
<comment type="similarity">
    <text evidence="2">Belongs to the membrane fusion protein (MFP) (TC 8.A.1) family.</text>
</comment>
<dbReference type="Gene3D" id="2.40.420.20">
    <property type="match status" value="1"/>
</dbReference>
<protein>
    <submittedName>
        <fullName evidence="7">Efflux RND transporter periplasmic adaptor subunit</fullName>
    </submittedName>
</protein>
<accession>A0ABU3QZ42</accession>
<keyword evidence="8" id="KW-1185">Reference proteome</keyword>
<dbReference type="InterPro" id="IPR006143">
    <property type="entry name" value="RND_pump_MFP"/>
</dbReference>
<feature type="domain" description="Multidrug resistance protein MdtA-like alpha-helical hairpin" evidence="4">
    <location>
        <begin position="110"/>
        <end position="178"/>
    </location>
</feature>
<evidence type="ECO:0000259" key="5">
    <source>
        <dbReference type="Pfam" id="PF25917"/>
    </source>
</evidence>
<dbReference type="PROSITE" id="PS51257">
    <property type="entry name" value="PROKAR_LIPOPROTEIN"/>
    <property type="match status" value="1"/>
</dbReference>
<organism evidence="7 8">
    <name type="scientific">Psychrosphaera aquimarina</name>
    <dbReference type="NCBI Taxonomy" id="2044854"/>
    <lineage>
        <taxon>Bacteria</taxon>
        <taxon>Pseudomonadati</taxon>
        <taxon>Pseudomonadota</taxon>
        <taxon>Gammaproteobacteria</taxon>
        <taxon>Alteromonadales</taxon>
        <taxon>Pseudoalteromonadaceae</taxon>
        <taxon>Psychrosphaera</taxon>
    </lineage>
</organism>
<feature type="domain" description="Multidrug resistance protein MdtA-like beta-barrel" evidence="6">
    <location>
        <begin position="214"/>
        <end position="301"/>
    </location>
</feature>
<dbReference type="Pfam" id="PF25944">
    <property type="entry name" value="Beta-barrel_RND"/>
    <property type="match status" value="1"/>
</dbReference>
<feature type="domain" description="Multidrug resistance protein MdtA-like barrel-sandwich hybrid" evidence="5">
    <location>
        <begin position="69"/>
        <end position="200"/>
    </location>
</feature>
<dbReference type="Pfam" id="PF25917">
    <property type="entry name" value="BSH_RND"/>
    <property type="match status" value="1"/>
</dbReference>
<dbReference type="RefSeq" id="WP_315946408.1">
    <property type="nucleotide sequence ID" value="NZ_JAWCUA010000007.1"/>
</dbReference>
<dbReference type="Gene3D" id="2.40.50.100">
    <property type="match status" value="1"/>
</dbReference>
<name>A0ABU3QZ42_9GAMM</name>